<evidence type="ECO:0000313" key="7">
    <source>
        <dbReference type="EMBL" id="EFJ13523.1"/>
    </source>
</evidence>
<accession>D8SQ44</accession>
<dbReference type="PRINTS" id="PR00385">
    <property type="entry name" value="P450"/>
</dbReference>
<dbReference type="AlphaFoldDB" id="D8SQ44"/>
<keyword evidence="8" id="KW-1185">Reference proteome</keyword>
<dbReference type="Pfam" id="PF00067">
    <property type="entry name" value="p450"/>
    <property type="match status" value="1"/>
</dbReference>
<protein>
    <recommendedName>
        <fullName evidence="9">Medium chain fatty acid hydroxylase</fullName>
    </recommendedName>
</protein>
<dbReference type="KEGG" id="smo:SELMODRAFT_122098"/>
<evidence type="ECO:0000256" key="2">
    <source>
        <dbReference type="ARBA" id="ARBA00022723"/>
    </source>
</evidence>
<dbReference type="GO" id="GO:0005506">
    <property type="term" value="F:iron ion binding"/>
    <property type="evidence" value="ECO:0007669"/>
    <property type="project" value="InterPro"/>
</dbReference>
<dbReference type="CDD" id="cd11064">
    <property type="entry name" value="CYP86A"/>
    <property type="match status" value="1"/>
</dbReference>
<keyword evidence="5" id="KW-0349">Heme</keyword>
<dbReference type="GO" id="GO:0016705">
    <property type="term" value="F:oxidoreductase activity, acting on paired donors, with incorporation or reduction of molecular oxygen"/>
    <property type="evidence" value="ECO:0007669"/>
    <property type="project" value="InterPro"/>
</dbReference>
<evidence type="ECO:0000256" key="3">
    <source>
        <dbReference type="ARBA" id="ARBA00023002"/>
    </source>
</evidence>
<evidence type="ECO:0000256" key="4">
    <source>
        <dbReference type="ARBA" id="ARBA00023004"/>
    </source>
</evidence>
<dbReference type="Gramene" id="EFJ13523">
    <property type="protein sequence ID" value="EFJ13523"/>
    <property type="gene ID" value="SELMODRAFT_122098"/>
</dbReference>
<gene>
    <name evidence="7" type="ORF">SELMODRAFT_122098</name>
</gene>
<evidence type="ECO:0000313" key="8">
    <source>
        <dbReference type="Proteomes" id="UP000001514"/>
    </source>
</evidence>
<dbReference type="PANTHER" id="PTHR24296">
    <property type="entry name" value="CYTOCHROME P450"/>
    <property type="match status" value="1"/>
</dbReference>
<dbReference type="InterPro" id="IPR001128">
    <property type="entry name" value="Cyt_P450"/>
</dbReference>
<dbReference type="InterPro" id="IPR002401">
    <property type="entry name" value="Cyt_P450_E_grp-I"/>
</dbReference>
<dbReference type="OrthoDB" id="1470350at2759"/>
<dbReference type="Proteomes" id="UP000001514">
    <property type="component" value="Unassembled WGS sequence"/>
</dbReference>
<dbReference type="SUPFAM" id="SSF48264">
    <property type="entry name" value="Cytochrome P450"/>
    <property type="match status" value="1"/>
</dbReference>
<name>D8SQ44_SELML</name>
<feature type="binding site" description="axial binding residue" evidence="5">
    <location>
        <position position="450"/>
    </location>
    <ligand>
        <name>heme</name>
        <dbReference type="ChEBI" id="CHEBI:30413"/>
    </ligand>
    <ligandPart>
        <name>Fe</name>
        <dbReference type="ChEBI" id="CHEBI:18248"/>
    </ligandPart>
</feature>
<comment type="cofactor">
    <cofactor evidence="5">
        <name>heme</name>
        <dbReference type="ChEBI" id="CHEBI:30413"/>
    </cofactor>
</comment>
<dbReference type="InParanoid" id="D8SQ44"/>
<dbReference type="HOGENOM" id="CLU_001570_27_2_1"/>
<feature type="transmembrane region" description="Helical" evidence="6">
    <location>
        <begin position="6"/>
        <end position="23"/>
    </location>
</feature>
<keyword evidence="6" id="KW-1133">Transmembrane helix</keyword>
<dbReference type="InterPro" id="IPR036396">
    <property type="entry name" value="Cyt_P450_sf"/>
</dbReference>
<reference evidence="7 8" key="1">
    <citation type="journal article" date="2011" name="Science">
        <title>The Selaginella genome identifies genetic changes associated with the evolution of vascular plants.</title>
        <authorList>
            <person name="Banks J.A."/>
            <person name="Nishiyama T."/>
            <person name="Hasebe M."/>
            <person name="Bowman J.L."/>
            <person name="Gribskov M."/>
            <person name="dePamphilis C."/>
            <person name="Albert V.A."/>
            <person name="Aono N."/>
            <person name="Aoyama T."/>
            <person name="Ambrose B.A."/>
            <person name="Ashton N.W."/>
            <person name="Axtell M.J."/>
            <person name="Barker E."/>
            <person name="Barker M.S."/>
            <person name="Bennetzen J.L."/>
            <person name="Bonawitz N.D."/>
            <person name="Chapple C."/>
            <person name="Cheng C."/>
            <person name="Correa L.G."/>
            <person name="Dacre M."/>
            <person name="DeBarry J."/>
            <person name="Dreyer I."/>
            <person name="Elias M."/>
            <person name="Engstrom E.M."/>
            <person name="Estelle M."/>
            <person name="Feng L."/>
            <person name="Finet C."/>
            <person name="Floyd S.K."/>
            <person name="Frommer W.B."/>
            <person name="Fujita T."/>
            <person name="Gramzow L."/>
            <person name="Gutensohn M."/>
            <person name="Harholt J."/>
            <person name="Hattori M."/>
            <person name="Heyl A."/>
            <person name="Hirai T."/>
            <person name="Hiwatashi Y."/>
            <person name="Ishikawa M."/>
            <person name="Iwata M."/>
            <person name="Karol K.G."/>
            <person name="Koehler B."/>
            <person name="Kolukisaoglu U."/>
            <person name="Kubo M."/>
            <person name="Kurata T."/>
            <person name="Lalonde S."/>
            <person name="Li K."/>
            <person name="Li Y."/>
            <person name="Litt A."/>
            <person name="Lyons E."/>
            <person name="Manning G."/>
            <person name="Maruyama T."/>
            <person name="Michael T.P."/>
            <person name="Mikami K."/>
            <person name="Miyazaki S."/>
            <person name="Morinaga S."/>
            <person name="Murata T."/>
            <person name="Mueller-Roeber B."/>
            <person name="Nelson D.R."/>
            <person name="Obara M."/>
            <person name="Oguri Y."/>
            <person name="Olmstead R.G."/>
            <person name="Onodera N."/>
            <person name="Petersen B.L."/>
            <person name="Pils B."/>
            <person name="Prigge M."/>
            <person name="Rensing S.A."/>
            <person name="Riano-Pachon D.M."/>
            <person name="Roberts A.W."/>
            <person name="Sato Y."/>
            <person name="Scheller H.V."/>
            <person name="Schulz B."/>
            <person name="Schulz C."/>
            <person name="Shakirov E.V."/>
            <person name="Shibagaki N."/>
            <person name="Shinohara N."/>
            <person name="Shippen D.E."/>
            <person name="Soerensen I."/>
            <person name="Sotooka R."/>
            <person name="Sugimoto N."/>
            <person name="Sugita M."/>
            <person name="Sumikawa N."/>
            <person name="Tanurdzic M."/>
            <person name="Theissen G."/>
            <person name="Ulvskov P."/>
            <person name="Wakazuki S."/>
            <person name="Weng J.K."/>
            <person name="Willats W.W."/>
            <person name="Wipf D."/>
            <person name="Wolf P.G."/>
            <person name="Yang L."/>
            <person name="Zimmer A.D."/>
            <person name="Zhu Q."/>
            <person name="Mitros T."/>
            <person name="Hellsten U."/>
            <person name="Loque D."/>
            <person name="Otillar R."/>
            <person name="Salamov A."/>
            <person name="Schmutz J."/>
            <person name="Shapiro H."/>
            <person name="Lindquist E."/>
            <person name="Lucas S."/>
            <person name="Rokhsar D."/>
            <person name="Grigoriev I.V."/>
        </authorList>
    </citation>
    <scope>NUCLEOTIDE SEQUENCE [LARGE SCALE GENOMIC DNA]</scope>
</reference>
<keyword evidence="3" id="KW-0560">Oxidoreductase</keyword>
<dbReference type="GO" id="GO:0020037">
    <property type="term" value="F:heme binding"/>
    <property type="evidence" value="ECO:0007669"/>
    <property type="project" value="InterPro"/>
</dbReference>
<dbReference type="GO" id="GO:0004497">
    <property type="term" value="F:monooxygenase activity"/>
    <property type="evidence" value="ECO:0007669"/>
    <property type="project" value="InterPro"/>
</dbReference>
<proteinExistence type="inferred from homology"/>
<keyword evidence="4 5" id="KW-0408">Iron</keyword>
<dbReference type="STRING" id="88036.D8SQ44"/>
<evidence type="ECO:0008006" key="9">
    <source>
        <dbReference type="Google" id="ProtNLM"/>
    </source>
</evidence>
<dbReference type="PRINTS" id="PR00463">
    <property type="entry name" value="EP450I"/>
</dbReference>
<organism evidence="8">
    <name type="scientific">Selaginella moellendorffii</name>
    <name type="common">Spikemoss</name>
    <dbReference type="NCBI Taxonomy" id="88036"/>
    <lineage>
        <taxon>Eukaryota</taxon>
        <taxon>Viridiplantae</taxon>
        <taxon>Streptophyta</taxon>
        <taxon>Embryophyta</taxon>
        <taxon>Tracheophyta</taxon>
        <taxon>Lycopodiopsida</taxon>
        <taxon>Selaginellales</taxon>
        <taxon>Selaginellaceae</taxon>
        <taxon>Selaginella</taxon>
    </lineage>
</organism>
<dbReference type="EMBL" id="GL377632">
    <property type="protein sequence ID" value="EFJ13523.1"/>
    <property type="molecule type" value="Genomic_DNA"/>
</dbReference>
<keyword evidence="6" id="KW-0812">Transmembrane</keyword>
<keyword evidence="6" id="KW-0472">Membrane</keyword>
<evidence type="ECO:0000256" key="5">
    <source>
        <dbReference type="PIRSR" id="PIRSR602401-1"/>
    </source>
</evidence>
<dbReference type="Gene3D" id="1.10.630.10">
    <property type="entry name" value="Cytochrome P450"/>
    <property type="match status" value="1"/>
</dbReference>
<keyword evidence="2 5" id="KW-0479">Metal-binding</keyword>
<sequence length="503" mass="57697">MEQGTLAAALLISCVGFFAWFYLKNRHGNGETVPRMYPLLGTMPELLKNKDRILEWTTEYLAKSPGHTITLKRWGAKPFKLTSNAQNVEYILKTNFDNYPKGEYVCDTLRDLLGDGIFNADAGLWKLQRKLASYEFPTRSLHDYLMDSVAEKIEKRLLPTIASICGQRVDLQDVFMRFAFDSICKLAFGVDPMSLDPSFPTIAFARAFDESTRLSTERFYQVHPLLWKIKRYFNLGSEKHLKEYLAIVNEFAAMVINNRRKKTGARENQDLLSRFMALEMEDTGSSYSDKFLRDIIISFVLAGKDTTSVTLSWFFWLLSKHPKVENKIIQEIVDVAERNHEPGRRMKHFSYSELREMNYLQAALSESLRLYPAVPFDSKGAKGPDVLPDGSRIEKGTRVTYQIYAMGRMESLWGKDCLEFKPERWLSSTGSFVNESPYKFTAFQAGPRICIGKEMAMLQMKSLVAAMLPKFKFEMASDTEPRYSINMTLAIKNGLPVIPRARE</sequence>
<evidence type="ECO:0000256" key="6">
    <source>
        <dbReference type="SAM" id="Phobius"/>
    </source>
</evidence>
<dbReference type="eggNOG" id="KOG0157">
    <property type="taxonomic scope" value="Eukaryota"/>
</dbReference>
<dbReference type="FunCoup" id="D8SQ44">
    <property type="interactions" value="520"/>
</dbReference>
<evidence type="ECO:0000256" key="1">
    <source>
        <dbReference type="ARBA" id="ARBA00010617"/>
    </source>
</evidence>
<comment type="similarity">
    <text evidence="1">Belongs to the cytochrome P450 family.</text>
</comment>